<evidence type="ECO:0000313" key="1">
    <source>
        <dbReference type="EMBL" id="TKR63170.1"/>
    </source>
</evidence>
<sequence length="148" mass="16963">MSAIRAPKKRRKMRCLCPFKFTFNGVSEDLRDAVVTGFILERMDNCAKITFPSSVIGGPKKSFRQTLTPARHARQMNCLKSDILQSVFVSGRPNFSKMPVFVEIRTFWKLAHGLPNDVVAGWIREFLPRVHAVIDQEGRQILQLFNRV</sequence>
<dbReference type="AlphaFoldDB" id="A0A4U5M365"/>
<protein>
    <submittedName>
        <fullName evidence="1">Uncharacterized protein</fullName>
    </submittedName>
</protein>
<dbReference type="EMBL" id="AZBU02000010">
    <property type="protein sequence ID" value="TKR63170.1"/>
    <property type="molecule type" value="Genomic_DNA"/>
</dbReference>
<comment type="caution">
    <text evidence="1">The sequence shown here is derived from an EMBL/GenBank/DDBJ whole genome shotgun (WGS) entry which is preliminary data.</text>
</comment>
<accession>A0A4U5M365</accession>
<keyword evidence="2" id="KW-1185">Reference proteome</keyword>
<proteinExistence type="predicted"/>
<organism evidence="1 2">
    <name type="scientific">Steinernema carpocapsae</name>
    <name type="common">Entomopathogenic nematode</name>
    <dbReference type="NCBI Taxonomy" id="34508"/>
    <lineage>
        <taxon>Eukaryota</taxon>
        <taxon>Metazoa</taxon>
        <taxon>Ecdysozoa</taxon>
        <taxon>Nematoda</taxon>
        <taxon>Chromadorea</taxon>
        <taxon>Rhabditida</taxon>
        <taxon>Tylenchina</taxon>
        <taxon>Panagrolaimomorpha</taxon>
        <taxon>Strongyloidoidea</taxon>
        <taxon>Steinernematidae</taxon>
        <taxon>Steinernema</taxon>
    </lineage>
</organism>
<reference evidence="1 2" key="2">
    <citation type="journal article" date="2019" name="G3 (Bethesda)">
        <title>Hybrid Assembly of the Genome of the Entomopathogenic Nematode Steinernema carpocapsae Identifies the X-Chromosome.</title>
        <authorList>
            <person name="Serra L."/>
            <person name="Macchietto M."/>
            <person name="Macias-Munoz A."/>
            <person name="McGill C.J."/>
            <person name="Rodriguez I.M."/>
            <person name="Rodriguez B."/>
            <person name="Murad R."/>
            <person name="Mortazavi A."/>
        </authorList>
    </citation>
    <scope>NUCLEOTIDE SEQUENCE [LARGE SCALE GENOMIC DNA]</scope>
    <source>
        <strain evidence="1 2">ALL</strain>
    </source>
</reference>
<dbReference type="Proteomes" id="UP000298663">
    <property type="component" value="Unassembled WGS sequence"/>
</dbReference>
<reference evidence="1 2" key="1">
    <citation type="journal article" date="2015" name="Genome Biol.">
        <title>Comparative genomics of Steinernema reveals deeply conserved gene regulatory networks.</title>
        <authorList>
            <person name="Dillman A.R."/>
            <person name="Macchietto M."/>
            <person name="Porter C.F."/>
            <person name="Rogers A."/>
            <person name="Williams B."/>
            <person name="Antoshechkin I."/>
            <person name="Lee M.M."/>
            <person name="Goodwin Z."/>
            <person name="Lu X."/>
            <person name="Lewis E.E."/>
            <person name="Goodrich-Blair H."/>
            <person name="Stock S.P."/>
            <person name="Adams B.J."/>
            <person name="Sternberg P.W."/>
            <person name="Mortazavi A."/>
        </authorList>
    </citation>
    <scope>NUCLEOTIDE SEQUENCE [LARGE SCALE GENOMIC DNA]</scope>
    <source>
        <strain evidence="1 2">ALL</strain>
    </source>
</reference>
<name>A0A4U5M365_STECR</name>
<gene>
    <name evidence="1" type="ORF">L596_027034</name>
</gene>
<evidence type="ECO:0000313" key="2">
    <source>
        <dbReference type="Proteomes" id="UP000298663"/>
    </source>
</evidence>